<feature type="compositionally biased region" description="Basic and acidic residues" evidence="1">
    <location>
        <begin position="642"/>
        <end position="651"/>
    </location>
</feature>
<dbReference type="Pfam" id="PF26118">
    <property type="entry name" value="DUF8035"/>
    <property type="match status" value="1"/>
</dbReference>
<dbReference type="Proteomes" id="UP000803884">
    <property type="component" value="Unassembled WGS sequence"/>
</dbReference>
<feature type="compositionally biased region" description="Basic and acidic residues" evidence="1">
    <location>
        <begin position="867"/>
        <end position="887"/>
    </location>
</feature>
<dbReference type="PANTHER" id="PTHR42081:SF1">
    <property type="entry name" value="ZINC FINGER PROTEIN DHHC DOMAIN CONTAINING PROTEIN"/>
    <property type="match status" value="1"/>
</dbReference>
<organism evidence="3 4">
    <name type="scientific">Cladosporium halotolerans</name>
    <dbReference type="NCBI Taxonomy" id="1052096"/>
    <lineage>
        <taxon>Eukaryota</taxon>
        <taxon>Fungi</taxon>
        <taxon>Dikarya</taxon>
        <taxon>Ascomycota</taxon>
        <taxon>Pezizomycotina</taxon>
        <taxon>Dothideomycetes</taxon>
        <taxon>Dothideomycetidae</taxon>
        <taxon>Cladosporiales</taxon>
        <taxon>Cladosporiaceae</taxon>
        <taxon>Cladosporium</taxon>
    </lineage>
</organism>
<feature type="compositionally biased region" description="Basic and acidic residues" evidence="1">
    <location>
        <begin position="935"/>
        <end position="953"/>
    </location>
</feature>
<feature type="compositionally biased region" description="Basic and acidic residues" evidence="1">
    <location>
        <begin position="661"/>
        <end position="685"/>
    </location>
</feature>
<evidence type="ECO:0000256" key="1">
    <source>
        <dbReference type="SAM" id="MobiDB-lite"/>
    </source>
</evidence>
<sequence length="976" mass="111884">MSYNRTISPAGRRMTNPARASDSNFDPYYGQRHTTYASPRASTDRVIPISSQTYLNPPSSTSASSSSTRLAPGYDAYTGRPRRSSMLENSRSTATNNPGPPRNRPTVVQADVARPSSPQRRDRPDYYIQPASSKEPKPARQFEHKKVYSVDDTGAKLVADVDMGAGGERHHKRRESGDRSGYRGLGYDRGRKPYHANGRREKTVEDEDAFSYTDPASMYKDTEPRWPRPRRGSVDRGGASRERPVSMVESYGADPRRSARDVGPPPSQRGWDKINDLGRSRSTREPVSHSPSRARDESRGRYTDSRDPYYIAPRRSSVDRSRSQAVHQDRPTERYDYDYDDRREARHHERRLSATRHKDRSVSRRGFGIRSESKDRYGNRGSNESFETRKRDAARDSGFADGSRRDDSQYGERQYVQEPKRKDYNRGYEDYDRDSDRDRKKERDLDRDDHRERHHHRRNSSRDDRKDSDGLSGAAKIAAGGLASAATLFGLNREKNKKEEREREEQERVREHEREREIERKREQDRRHDERRERDNVEPERRRRGGGSHEDDSSIDRQRDAYNDQDRGLGFAFEGPGEAHAQAPRENVPAGKPHDMAPPQPPRPQPRPHDRDPGSDREFDRPYDAPAPQVQAPQATNDADEDYRRRFEQAQRELGVQPQDHNSDSDPDRERRRREREARQAERQGRKANGGGATEPFPAYEQPAPPPSAGLRRSFEDDASQAPSQSTWSTAPTNNGAVEPSLRRRASVLDQTMDPGLMAQVIDNSASEKRENRVRIVDPPTDEEDKKPKGILKKPTDKFPEDPNAVREGVAPLKDANKKGIPPGARWTKIDRRLVNPEALERANERFEERQDFVIVLRVLTKEEIQKLADRTRDIREAARASEEKHERRASRRRARKDRDEYEDDNSEDEYAPRKPKMLEAPADGAPGGAAEADFILRERERREREREREREAAYAAAAPPSSVGGAQGRERGAEY</sequence>
<feature type="compositionally biased region" description="Acidic residues" evidence="1">
    <location>
        <begin position="901"/>
        <end position="910"/>
    </location>
</feature>
<feature type="compositionally biased region" description="Polar residues" evidence="1">
    <location>
        <begin position="721"/>
        <end position="736"/>
    </location>
</feature>
<protein>
    <recommendedName>
        <fullName evidence="2">DUF8035 domain-containing protein</fullName>
    </recommendedName>
</protein>
<accession>A0AB34L0S6</accession>
<feature type="compositionally biased region" description="Basic and acidic residues" evidence="1">
    <location>
        <begin position="784"/>
        <end position="805"/>
    </location>
</feature>
<gene>
    <name evidence="3" type="ORF">WHR41_01375</name>
</gene>
<feature type="compositionally biased region" description="Polar residues" evidence="1">
    <location>
        <begin position="86"/>
        <end position="95"/>
    </location>
</feature>
<feature type="compositionally biased region" description="Basic and acidic residues" evidence="1">
    <location>
        <begin position="220"/>
        <end position="244"/>
    </location>
</feature>
<feature type="compositionally biased region" description="Basic and acidic residues" evidence="1">
    <location>
        <begin position="607"/>
        <end position="623"/>
    </location>
</feature>
<feature type="compositionally biased region" description="Basic and acidic residues" evidence="1">
    <location>
        <begin position="175"/>
        <end position="191"/>
    </location>
</feature>
<evidence type="ECO:0000313" key="3">
    <source>
        <dbReference type="EMBL" id="KAL1589952.1"/>
    </source>
</evidence>
<feature type="region of interest" description="Disordered" evidence="1">
    <location>
        <begin position="867"/>
        <end position="976"/>
    </location>
</feature>
<evidence type="ECO:0000313" key="4">
    <source>
        <dbReference type="Proteomes" id="UP000803884"/>
    </source>
</evidence>
<feature type="compositionally biased region" description="Polar residues" evidence="1">
    <location>
        <begin position="32"/>
        <end position="41"/>
    </location>
</feature>
<feature type="compositionally biased region" description="Basic and acidic residues" evidence="1">
    <location>
        <begin position="766"/>
        <end position="776"/>
    </location>
</feature>
<feature type="compositionally biased region" description="Low complexity" evidence="1">
    <location>
        <begin position="59"/>
        <end position="68"/>
    </location>
</feature>
<reference evidence="3 4" key="1">
    <citation type="journal article" date="2020" name="Microbiol. Resour. Announc.">
        <title>Draft Genome Sequence of a Cladosporium Species Isolated from the Mesophotic Ascidian Didemnum maculosum.</title>
        <authorList>
            <person name="Gioti A."/>
            <person name="Siaperas R."/>
            <person name="Nikolaivits E."/>
            <person name="Le Goff G."/>
            <person name="Ouazzani J."/>
            <person name="Kotoulas G."/>
            <person name="Topakas E."/>
        </authorList>
    </citation>
    <scope>NUCLEOTIDE SEQUENCE [LARGE SCALE GENOMIC DNA]</scope>
    <source>
        <strain evidence="3 4">TM138-S3</strain>
    </source>
</reference>
<feature type="compositionally biased region" description="Low complexity" evidence="1">
    <location>
        <begin position="920"/>
        <end position="934"/>
    </location>
</feature>
<feature type="compositionally biased region" description="Pro residues" evidence="1">
    <location>
        <begin position="596"/>
        <end position="605"/>
    </location>
</feature>
<feature type="compositionally biased region" description="Basic and acidic residues" evidence="1">
    <location>
        <begin position="460"/>
        <end position="469"/>
    </location>
</feature>
<dbReference type="RefSeq" id="XP_069233057.1">
    <property type="nucleotide sequence ID" value="XM_069369981.1"/>
</dbReference>
<comment type="caution">
    <text evidence="3">The sequence shown here is derived from an EMBL/GenBank/DDBJ whole genome shotgun (WGS) entry which is preliminary data.</text>
</comment>
<feature type="compositionally biased region" description="Low complexity" evidence="1">
    <location>
        <begin position="470"/>
        <end position="491"/>
    </location>
</feature>
<name>A0AB34L0S6_9PEZI</name>
<feature type="domain" description="DUF8035" evidence="2">
    <location>
        <begin position="825"/>
        <end position="878"/>
    </location>
</feature>
<dbReference type="GeneID" id="96002819"/>
<feature type="compositionally biased region" description="Basic residues" evidence="1">
    <location>
        <begin position="348"/>
        <end position="359"/>
    </location>
</feature>
<feature type="compositionally biased region" description="Basic and acidic residues" evidence="1">
    <location>
        <begin position="386"/>
        <end position="395"/>
    </location>
</feature>
<feature type="region of interest" description="Disordered" evidence="1">
    <location>
        <begin position="1"/>
        <end position="825"/>
    </location>
</feature>
<dbReference type="InterPro" id="IPR058348">
    <property type="entry name" value="DUF8035"/>
</dbReference>
<dbReference type="EMBL" id="JAAQHG020000003">
    <property type="protein sequence ID" value="KAL1589952.1"/>
    <property type="molecule type" value="Genomic_DNA"/>
</dbReference>
<feature type="compositionally biased region" description="Basic and acidic residues" evidence="1">
    <location>
        <begin position="316"/>
        <end position="347"/>
    </location>
</feature>
<keyword evidence="4" id="KW-1185">Reference proteome</keyword>
<feature type="compositionally biased region" description="Low complexity" evidence="1">
    <location>
        <begin position="626"/>
        <end position="635"/>
    </location>
</feature>
<dbReference type="PANTHER" id="PTHR42081">
    <property type="entry name" value="ZINC FINGER PROTEIN DHHC DOMAIN CONTAINING PROTEIN"/>
    <property type="match status" value="1"/>
</dbReference>
<feature type="compositionally biased region" description="Polar residues" evidence="1">
    <location>
        <begin position="49"/>
        <end position="58"/>
    </location>
</feature>
<feature type="compositionally biased region" description="Basic and acidic residues" evidence="1">
    <location>
        <begin position="418"/>
        <end position="451"/>
    </location>
</feature>
<dbReference type="AlphaFoldDB" id="A0AB34L0S6"/>
<evidence type="ECO:0000259" key="2">
    <source>
        <dbReference type="Pfam" id="PF26118"/>
    </source>
</evidence>
<proteinExistence type="predicted"/>
<feature type="compositionally biased region" description="Basic and acidic residues" evidence="1">
    <location>
        <begin position="492"/>
        <end position="567"/>
    </location>
</feature>
<feature type="compositionally biased region" description="Basic and acidic residues" evidence="1">
    <location>
        <begin position="270"/>
        <end position="307"/>
    </location>
</feature>
<feature type="compositionally biased region" description="Basic and acidic residues" evidence="1">
    <location>
        <begin position="134"/>
        <end position="149"/>
    </location>
</feature>